<comment type="caution">
    <text evidence="1">The sequence shown here is derived from an EMBL/GenBank/DDBJ whole genome shotgun (WGS) entry which is preliminary data.</text>
</comment>
<dbReference type="EMBL" id="BMFC01000001">
    <property type="protein sequence ID" value="GGB94679.1"/>
    <property type="molecule type" value="Genomic_DNA"/>
</dbReference>
<reference evidence="2" key="1">
    <citation type="journal article" date="2019" name="Int. J. Syst. Evol. Microbiol.">
        <title>The Global Catalogue of Microorganisms (GCM) 10K type strain sequencing project: providing services to taxonomists for standard genome sequencing and annotation.</title>
        <authorList>
            <consortium name="The Broad Institute Genomics Platform"/>
            <consortium name="The Broad Institute Genome Sequencing Center for Infectious Disease"/>
            <person name="Wu L."/>
            <person name="Ma J."/>
        </authorList>
    </citation>
    <scope>NUCLEOTIDE SEQUENCE [LARGE SCALE GENOMIC DNA]</scope>
    <source>
        <strain evidence="2">CGMCC 1.12478</strain>
    </source>
</reference>
<dbReference type="Proteomes" id="UP000645462">
    <property type="component" value="Unassembled WGS sequence"/>
</dbReference>
<dbReference type="RefSeq" id="WP_188480758.1">
    <property type="nucleotide sequence ID" value="NZ_BMFC01000001.1"/>
</dbReference>
<name>A0ABQ1KG15_9RHOB</name>
<evidence type="ECO:0000313" key="2">
    <source>
        <dbReference type="Proteomes" id="UP000645462"/>
    </source>
</evidence>
<evidence type="ECO:0000313" key="1">
    <source>
        <dbReference type="EMBL" id="GGB94679.1"/>
    </source>
</evidence>
<accession>A0ABQ1KG15</accession>
<proteinExistence type="predicted"/>
<gene>
    <name evidence="1" type="ORF">GCM10011363_09200</name>
</gene>
<sequence>MTPMLPLRVKPTPRETIPSLLSRLAAVNGYGPGQFAHEMGFSLKRIVTQKLLNALLTEAGTFEPHDQRSPRQKIFAAELYSELLEEIPYLVGKQAMQRAIGATEAELQTLEADGVLVPRSKLSSVRSPWSTRDGQKLLDQLSLNAIEIPAESESWTTLQSARLRSGYSLDRLLAEVTAGTLCLGKREHISGYHSFVVSVSDLEKFLPVVEQKDRDDGLIPAATFGRSIGLRGKGTFLAFVEDGHTPSQLAGDPKTGQIRHYLSPADIAAFHERFLTLTTLVSETGQHRNTALAALKPHVDARFTSNGRDYGPIYLRACLLDVLLSLRQQAKAARR</sequence>
<protein>
    <submittedName>
        <fullName evidence="1">Uncharacterized protein</fullName>
    </submittedName>
</protein>
<organism evidence="1 2">
    <name type="scientific">Marivita lacus</name>
    <dbReference type="NCBI Taxonomy" id="1323742"/>
    <lineage>
        <taxon>Bacteria</taxon>
        <taxon>Pseudomonadati</taxon>
        <taxon>Pseudomonadota</taxon>
        <taxon>Alphaproteobacteria</taxon>
        <taxon>Rhodobacterales</taxon>
        <taxon>Roseobacteraceae</taxon>
        <taxon>Marivita</taxon>
    </lineage>
</organism>
<keyword evidence="2" id="KW-1185">Reference proteome</keyword>